<dbReference type="Proteomes" id="UP000825002">
    <property type="component" value="Unassembled WGS sequence"/>
</dbReference>
<dbReference type="EMBL" id="JAIFTH010000158">
    <property type="protein sequence ID" value="KAG9510389.1"/>
    <property type="molecule type" value="Genomic_DNA"/>
</dbReference>
<feature type="domain" description="CLIC N-terminal" evidence="8">
    <location>
        <begin position="209"/>
        <end position="293"/>
    </location>
</feature>
<evidence type="ECO:0000256" key="2">
    <source>
        <dbReference type="ARBA" id="ARBA00007655"/>
    </source>
</evidence>
<evidence type="ECO:0000313" key="10">
    <source>
        <dbReference type="Proteomes" id="UP000825002"/>
    </source>
</evidence>
<comment type="similarity">
    <text evidence="3">Belongs to the STXBP/unc-18/SEC1 family.</text>
</comment>
<comment type="subcellular location">
    <subcellularLocation>
        <location evidence="1">Membrane</location>
        <topology evidence="1">Single-pass membrane protein</topology>
    </subcellularLocation>
</comment>
<dbReference type="CDD" id="cd03061">
    <property type="entry name" value="GST_N_CLIC"/>
    <property type="match status" value="1"/>
</dbReference>
<dbReference type="SUPFAM" id="SSF47616">
    <property type="entry name" value="GST C-terminal domain-like"/>
    <property type="match status" value="1"/>
</dbReference>
<sequence>MSNSSQGGSLKIQLQITNDEENRGIYFKRDGQRFGQEFTLKLCTESKYRCTITIRPPIPLQSVSVQGITVNLIDQTKQNGSSTYDFDWSSEQNIANKNKKRTDIPIILKFQDGLSITLPIQVKFYKQDDSQHLAWGQQLHFIDFDCNIIPERSCVNCSGLEDILPGSMFTGLIGCGGRLCGGNSSSGNVLHTHAHANKVNTMNNNNNIPEIELIIKASTIDGRRKGACLFCQEYFMDLYLLAELKTISLKVTTVDTLKPPPDFRSNFDSTPPPILIDREHAILENEKIERYIMKNVPGGHNLFISDRETASTIENLYSKFKLMLTRKDDASRKALMNQLKNIDQHLERRGSKFLTGDTMCCFDCELMPRLQHIRVAGKYFADFEIPDTFVGLWRYMYNMYQLDAFTQSCPADQDIINHYKNQQGVQMKKHEELEMPTFTTSIPIDLFFSVDNTSAVLQTMAFERGSLADMLREAGVHMFVNTLAQMPGTKDLVLSSQMLTLLDSICGHQRLRSNEVDKVFMLDSSSTPELNCLHRCYVIRPHLDELKLVVEQINSYIALQDPMYDPMIECKFWVMFIPKLTHPCDLYLEEEGVYEHVRIIECPLSLIPLEHDLFSLENEHIFTSLFLHGDLAPLTFIVNSIMHLETLVNRAPEIHGQGRFAKMVADQLEQIHSNDSRTTRDTSTTFGMPKFERETSGDSDDRKNGPFAFTDLFLVDRDVDIVSALLTQLNYEGVLDEAFGIKCAKIEFGPNVTKSIDKPIIKHSLLGESEPIYRDIRDQHFTTVFTTLKEKYGEMKEKYTKSQTMDLSSLANFVAKELKLLQAEFKCLALHISACEEIVSERNRHDLAQQLVVEQNIIEGIESRTSMNFIERCIERQVNPRLALRLLCLLSLSQGGLGSKDYQTCVTIFCQSYGYVHITTFYHLKRLGLFTEQPLASSFLSSAGLSSFVGLGSSPGSSSSSALATTFTGAVSSITEAARGKVVDTVGSRNRAHFSQLIKRFQLVPDTGDKVYNVRQPSDCAFVFGGAYIPLVCQLVSFCVLNYRPMLVTPEALKLLSGPTIQRKATGLAHQSSASSLASQSATTTMNSNSNNNATLQHLHNNVSALNHLTHTSTKKRGILIYFIGGVTYAEMSALRFLAKQRNVNIAVATTAVINGSRLMSSLMPQNLNCDKIYQISS</sequence>
<evidence type="ECO:0000256" key="6">
    <source>
        <dbReference type="ARBA" id="ARBA00023136"/>
    </source>
</evidence>
<feature type="region of interest" description="Disordered" evidence="7">
    <location>
        <begin position="674"/>
        <end position="702"/>
    </location>
</feature>
<keyword evidence="6" id="KW-0472">Membrane</keyword>
<proteinExistence type="inferred from homology"/>
<feature type="compositionally biased region" description="Basic and acidic residues" evidence="7">
    <location>
        <begin position="690"/>
        <end position="702"/>
    </location>
</feature>
<dbReference type="InterPro" id="IPR029204">
    <property type="entry name" value="CNRIP1"/>
</dbReference>
<evidence type="ECO:0000259" key="8">
    <source>
        <dbReference type="Pfam" id="PF22441"/>
    </source>
</evidence>
<dbReference type="Pfam" id="PF22441">
    <property type="entry name" value="CLIC-like_N"/>
    <property type="match status" value="1"/>
</dbReference>
<evidence type="ECO:0000256" key="5">
    <source>
        <dbReference type="ARBA" id="ARBA00022989"/>
    </source>
</evidence>
<dbReference type="InterPro" id="IPR043154">
    <property type="entry name" value="Sec-1-like_dom1"/>
</dbReference>
<dbReference type="PANTHER" id="PTHR11679">
    <property type="entry name" value="VESICLE PROTEIN SORTING-ASSOCIATED"/>
    <property type="match status" value="1"/>
</dbReference>
<comment type="caution">
    <text evidence="9">The sequence shown here is derived from an EMBL/GenBank/DDBJ whole genome shotgun (WGS) entry which is preliminary data.</text>
</comment>
<dbReference type="InterPro" id="IPR053823">
    <property type="entry name" value="CLIC_N"/>
</dbReference>
<evidence type="ECO:0000256" key="4">
    <source>
        <dbReference type="ARBA" id="ARBA00022692"/>
    </source>
</evidence>
<keyword evidence="4" id="KW-0812">Transmembrane</keyword>
<dbReference type="SUPFAM" id="SSF56815">
    <property type="entry name" value="Sec1/munc18-like (SM) proteins"/>
    <property type="match status" value="1"/>
</dbReference>
<dbReference type="CDD" id="cd03198">
    <property type="entry name" value="GST_C_CLIC"/>
    <property type="match status" value="1"/>
</dbReference>
<protein>
    <submittedName>
        <fullName evidence="9">Vacuolar protein sorting-associated protein 33B</fullName>
    </submittedName>
</protein>
<dbReference type="Gene3D" id="3.40.50.2060">
    <property type="match status" value="1"/>
</dbReference>
<evidence type="ECO:0000256" key="3">
    <source>
        <dbReference type="ARBA" id="ARBA00009884"/>
    </source>
</evidence>
<evidence type="ECO:0000256" key="1">
    <source>
        <dbReference type="ARBA" id="ARBA00004167"/>
    </source>
</evidence>
<dbReference type="InterPro" id="IPR043155">
    <property type="entry name" value="VPS33_dom3b"/>
</dbReference>
<gene>
    <name evidence="9" type="primary">VPS33B</name>
    <name evidence="9" type="ORF">GZH46_01071</name>
</gene>
<dbReference type="Gene3D" id="3.40.50.1910">
    <property type="match status" value="2"/>
</dbReference>
<dbReference type="Pfam" id="PF15043">
    <property type="entry name" value="CNRIP1"/>
    <property type="match status" value="1"/>
</dbReference>
<dbReference type="Gene3D" id="3.40.30.10">
    <property type="entry name" value="Glutaredoxin"/>
    <property type="match status" value="1"/>
</dbReference>
<accession>A0ABQ7SAD7</accession>
<dbReference type="InterPro" id="IPR036282">
    <property type="entry name" value="Glutathione-S-Trfase_C_sf"/>
</dbReference>
<dbReference type="InterPro" id="IPR001619">
    <property type="entry name" value="Sec1-like"/>
</dbReference>
<keyword evidence="5" id="KW-1133">Transmembrane helix</keyword>
<organism evidence="9 10">
    <name type="scientific">Fragariocoptes setiger</name>
    <dbReference type="NCBI Taxonomy" id="1670756"/>
    <lineage>
        <taxon>Eukaryota</taxon>
        <taxon>Metazoa</taxon>
        <taxon>Ecdysozoa</taxon>
        <taxon>Arthropoda</taxon>
        <taxon>Chelicerata</taxon>
        <taxon>Arachnida</taxon>
        <taxon>Acari</taxon>
        <taxon>Acariformes</taxon>
        <taxon>Trombidiformes</taxon>
        <taxon>Prostigmata</taxon>
        <taxon>Eupodina</taxon>
        <taxon>Eriophyoidea</taxon>
        <taxon>Phytoptidae</taxon>
        <taxon>Fragariocoptes</taxon>
    </lineage>
</organism>
<reference evidence="9 10" key="1">
    <citation type="submission" date="2020-10" db="EMBL/GenBank/DDBJ databases">
        <authorList>
            <person name="Klimov P.B."/>
            <person name="Dyachkov S.M."/>
            <person name="Chetverikov P.E."/>
        </authorList>
    </citation>
    <scope>NUCLEOTIDE SEQUENCE [LARGE SCALE GENOMIC DNA]</scope>
    <source>
        <strain evidence="9">BMOC 18-1129-001#AD2665</strain>
        <tissue evidence="9">Entire mites</tissue>
    </source>
</reference>
<comment type="similarity">
    <text evidence="2">Belongs to the chloride channel CLIC family.</text>
</comment>
<evidence type="ECO:0000256" key="7">
    <source>
        <dbReference type="SAM" id="MobiDB-lite"/>
    </source>
</evidence>
<keyword evidence="10" id="KW-1185">Reference proteome</keyword>
<dbReference type="Gene3D" id="1.20.1050.10">
    <property type="match status" value="1"/>
</dbReference>
<dbReference type="Gene3D" id="1.25.40.850">
    <property type="match status" value="1"/>
</dbReference>
<dbReference type="InterPro" id="IPR027482">
    <property type="entry name" value="Sec1-like_dom2"/>
</dbReference>
<name>A0ABQ7SAD7_9ACAR</name>
<evidence type="ECO:0000313" key="9">
    <source>
        <dbReference type="EMBL" id="KAG9510389.1"/>
    </source>
</evidence>
<dbReference type="InterPro" id="IPR036045">
    <property type="entry name" value="Sec1-like_sf"/>
</dbReference>
<dbReference type="Pfam" id="PF00995">
    <property type="entry name" value="Sec1"/>
    <property type="match status" value="1"/>
</dbReference>